<gene>
    <name evidence="3" type="ORF">CLAC_07095</name>
</gene>
<dbReference type="EMBL" id="CP006841">
    <property type="protein sequence ID" value="ALA68537.1"/>
    <property type="molecule type" value="Genomic_DNA"/>
</dbReference>
<reference evidence="3 4" key="1">
    <citation type="submission" date="2013-10" db="EMBL/GenBank/DDBJ databases">
        <title>Complete genome sequence of Corynebacterium lactis DSM 45799(T), isolated from raw cow milk.</title>
        <authorList>
            <person name="Ruckert C."/>
            <person name="Albersmeier A."/>
            <person name="Lipski A."/>
            <person name="Kalinowski J."/>
        </authorList>
    </citation>
    <scope>NUCLEOTIDE SEQUENCE [LARGE SCALE GENOMIC DNA]</scope>
    <source>
        <strain evidence="3 4">RW2-5</strain>
    </source>
</reference>
<accession>A0A0K2H3C8</accession>
<dbReference type="PATRIC" id="fig|1408189.4.peg.1417"/>
<feature type="transmembrane region" description="Helical" evidence="2">
    <location>
        <begin position="127"/>
        <end position="148"/>
    </location>
</feature>
<evidence type="ECO:0008006" key="5">
    <source>
        <dbReference type="Google" id="ProtNLM"/>
    </source>
</evidence>
<keyword evidence="4" id="KW-1185">Reference proteome</keyword>
<protein>
    <recommendedName>
        <fullName evidence="5">DUF2339 domain-containing protein</fullName>
    </recommendedName>
</protein>
<keyword evidence="2" id="KW-0472">Membrane</keyword>
<feature type="transmembrane region" description="Helical" evidence="2">
    <location>
        <begin position="79"/>
        <end position="97"/>
    </location>
</feature>
<feature type="transmembrane region" description="Helical" evidence="2">
    <location>
        <begin position="21"/>
        <end position="42"/>
    </location>
</feature>
<feature type="transmembrane region" description="Helical" evidence="2">
    <location>
        <begin position="336"/>
        <end position="354"/>
    </location>
</feature>
<feature type="transmembrane region" description="Helical" evidence="2">
    <location>
        <begin position="387"/>
        <end position="405"/>
    </location>
</feature>
<sequence length="499" mass="52844">MATSLATASLTALSMWALLDWIPAGVAIALILVFTCGGFFGARWAQSSATAAWSVVIGGGLMCLIAMNTDGKWGDVGAAISHLGLPLLTIAGTAILWRQPLRPYVAAFLLAGNLSTGFLAISGALEVGWLGIIYTLMFIAGQFGPLLLTEMPHETPLEHEAQATTQSDGVSNTRKPFGAFTFEKPLKLAIVAAVSTPLVVSAAMRFGGPIFVGGCLVIGAAFAGLYLTKPSLRYFAPAAFATSPIPWLFFAYDLRMYSGVAEINSDWPIIPISLVSVAATWLLIMWPAPRVPRYTLLCAQSAGIAWFFAANIAHAYLIPTAMRNAGVDVSLSWAEFVSLLLLLLTDIGMVAAAARQKASPVLGLVGLAAAALPFIHLLMYVGLGFSLSHMLLSISWATIAGVLVLSPRFRHIQARLAAGLTIAALAIIKLIFFDMATLDGIIRAAAFIVCGLILLAMAVSGAKQRDRVPSQKTESAEAPTEGLPQDHSIHHSTDTEKRL</sequence>
<keyword evidence="2" id="KW-1133">Transmembrane helix</keyword>
<evidence type="ECO:0000313" key="3">
    <source>
        <dbReference type="EMBL" id="ALA68537.1"/>
    </source>
</evidence>
<feature type="compositionally biased region" description="Basic and acidic residues" evidence="1">
    <location>
        <begin position="487"/>
        <end position="499"/>
    </location>
</feature>
<dbReference type="AlphaFoldDB" id="A0A0K2H3C8"/>
<feature type="transmembrane region" description="Helical" evidence="2">
    <location>
        <begin position="417"/>
        <end position="435"/>
    </location>
</feature>
<keyword evidence="2" id="KW-0812">Transmembrane</keyword>
<evidence type="ECO:0000313" key="4">
    <source>
        <dbReference type="Proteomes" id="UP000058446"/>
    </source>
</evidence>
<dbReference type="STRING" id="1408189.CLAC_07095"/>
<dbReference type="KEGG" id="clw:CLAC_07095"/>
<feature type="region of interest" description="Disordered" evidence="1">
    <location>
        <begin position="466"/>
        <end position="499"/>
    </location>
</feature>
<feature type="transmembrane region" description="Helical" evidence="2">
    <location>
        <begin position="296"/>
        <end position="316"/>
    </location>
</feature>
<feature type="transmembrane region" description="Helical" evidence="2">
    <location>
        <begin position="361"/>
        <end position="381"/>
    </location>
</feature>
<name>A0A0K2H3C8_9CORY</name>
<dbReference type="RefSeq" id="WP_053412287.1">
    <property type="nucleotide sequence ID" value="NZ_CP006841.1"/>
</dbReference>
<feature type="transmembrane region" description="Helical" evidence="2">
    <location>
        <begin position="234"/>
        <end position="252"/>
    </location>
</feature>
<organism evidence="3 4">
    <name type="scientific">Corynebacterium lactis RW2-5</name>
    <dbReference type="NCBI Taxonomy" id="1408189"/>
    <lineage>
        <taxon>Bacteria</taxon>
        <taxon>Bacillati</taxon>
        <taxon>Actinomycetota</taxon>
        <taxon>Actinomycetes</taxon>
        <taxon>Mycobacteriales</taxon>
        <taxon>Corynebacteriaceae</taxon>
        <taxon>Corynebacterium</taxon>
    </lineage>
</organism>
<evidence type="ECO:0000256" key="2">
    <source>
        <dbReference type="SAM" id="Phobius"/>
    </source>
</evidence>
<feature type="transmembrane region" description="Helical" evidence="2">
    <location>
        <begin position="441"/>
        <end position="462"/>
    </location>
</feature>
<proteinExistence type="predicted"/>
<feature type="transmembrane region" description="Helical" evidence="2">
    <location>
        <begin position="210"/>
        <end position="227"/>
    </location>
</feature>
<feature type="transmembrane region" description="Helical" evidence="2">
    <location>
        <begin position="267"/>
        <end position="284"/>
    </location>
</feature>
<evidence type="ECO:0000256" key="1">
    <source>
        <dbReference type="SAM" id="MobiDB-lite"/>
    </source>
</evidence>
<feature type="transmembrane region" description="Helical" evidence="2">
    <location>
        <begin position="49"/>
        <end position="67"/>
    </location>
</feature>
<dbReference type="Proteomes" id="UP000058446">
    <property type="component" value="Chromosome"/>
</dbReference>